<dbReference type="Gene3D" id="3.40.50.1820">
    <property type="entry name" value="alpha/beta hydrolase"/>
    <property type="match status" value="1"/>
</dbReference>
<proteinExistence type="predicted"/>
<comment type="caution">
    <text evidence="3">The sequence shown here is derived from an EMBL/GenBank/DDBJ whole genome shotgun (WGS) entry which is preliminary data.</text>
</comment>
<organism evidence="3 4">
    <name type="scientific">Corynebacterium stationis</name>
    <dbReference type="NCBI Taxonomy" id="1705"/>
    <lineage>
        <taxon>Bacteria</taxon>
        <taxon>Bacillati</taxon>
        <taxon>Actinomycetota</taxon>
        <taxon>Actinomycetes</taxon>
        <taxon>Mycobacteriales</taxon>
        <taxon>Corynebacteriaceae</taxon>
        <taxon>Corynebacterium</taxon>
    </lineage>
</organism>
<dbReference type="InterPro" id="IPR013094">
    <property type="entry name" value="AB_hydrolase_3"/>
</dbReference>
<dbReference type="AlphaFoldDB" id="A0AB36CLQ4"/>
<dbReference type="RefSeq" id="WP_168969624.1">
    <property type="nucleotide sequence ID" value="NZ_CAJUDP010000057.1"/>
</dbReference>
<evidence type="ECO:0000259" key="2">
    <source>
        <dbReference type="Pfam" id="PF07859"/>
    </source>
</evidence>
<dbReference type="InterPro" id="IPR050300">
    <property type="entry name" value="GDXG_lipolytic_enzyme"/>
</dbReference>
<dbReference type="InterPro" id="IPR029058">
    <property type="entry name" value="AB_hydrolase_fold"/>
</dbReference>
<dbReference type="Proteomes" id="UP000544551">
    <property type="component" value="Unassembled WGS sequence"/>
</dbReference>
<keyword evidence="1 3" id="KW-0378">Hydrolase</keyword>
<dbReference type="EMBL" id="JABAFZ010000005">
    <property type="protein sequence ID" value="NME89386.1"/>
    <property type="molecule type" value="Genomic_DNA"/>
</dbReference>
<sequence length="324" mass="34925">MAENCKRQDIDSIAALTLTPETELPTITAENYPALLDAFSAGPAIAQAAAEANGVVWEDYTIDGPGGSIDVTVLKPAQLLGNSPLYLAIHSGGMIIGDRFGAINGGYDEYSWIKEHNMIIVTPEYRLAPEHPAPAGLDDCYATLEWAVEQAEEWGVNKDRIMVGGASGGGGLAAGVALMARDRGEIDLFAQCLIYPMLDDRNITASSQQFAEPHGRIWPRESNEFAWNALLGEGHEEKDISPYIAPARATDLAGLPTTYIDVGSAEVFRDEDIKYALGLLEAGVQTELHVWRGGYHGYDVFGGAAPVSLETTATRSNWMQRILA</sequence>
<evidence type="ECO:0000256" key="1">
    <source>
        <dbReference type="ARBA" id="ARBA00022801"/>
    </source>
</evidence>
<dbReference type="PANTHER" id="PTHR48081:SF8">
    <property type="entry name" value="ALPHA_BETA HYDROLASE FOLD-3 DOMAIN-CONTAINING PROTEIN-RELATED"/>
    <property type="match status" value="1"/>
</dbReference>
<dbReference type="GO" id="GO:0016787">
    <property type="term" value="F:hydrolase activity"/>
    <property type="evidence" value="ECO:0007669"/>
    <property type="project" value="UniProtKB-KW"/>
</dbReference>
<reference evidence="3 4" key="1">
    <citation type="submission" date="2020-04" db="EMBL/GenBank/DDBJ databases">
        <authorList>
            <person name="Hitch T.C.A."/>
            <person name="Wylensek D."/>
            <person name="Clavel T."/>
        </authorList>
    </citation>
    <scope>NUCLEOTIDE SEQUENCE [LARGE SCALE GENOMIC DNA]</scope>
    <source>
        <strain evidence="3 4">BL-383-APC-3D</strain>
    </source>
</reference>
<name>A0AB36CLQ4_9CORY</name>
<evidence type="ECO:0000313" key="3">
    <source>
        <dbReference type="EMBL" id="NME89386.1"/>
    </source>
</evidence>
<gene>
    <name evidence="3" type="ORF">HF853_06830</name>
</gene>
<feature type="domain" description="Alpha/beta hydrolase fold-3" evidence="2">
    <location>
        <begin position="88"/>
        <end position="298"/>
    </location>
</feature>
<dbReference type="SUPFAM" id="SSF53474">
    <property type="entry name" value="alpha/beta-Hydrolases"/>
    <property type="match status" value="1"/>
</dbReference>
<dbReference type="PANTHER" id="PTHR48081">
    <property type="entry name" value="AB HYDROLASE SUPERFAMILY PROTEIN C4A8.06C"/>
    <property type="match status" value="1"/>
</dbReference>
<dbReference type="Pfam" id="PF07859">
    <property type="entry name" value="Abhydrolase_3"/>
    <property type="match status" value="1"/>
</dbReference>
<protein>
    <submittedName>
        <fullName evidence="3">Alpha/beta hydrolase</fullName>
    </submittedName>
</protein>
<evidence type="ECO:0000313" key="4">
    <source>
        <dbReference type="Proteomes" id="UP000544551"/>
    </source>
</evidence>
<accession>A0AB36CLQ4</accession>